<dbReference type="SMART" id="SM00950">
    <property type="entry name" value="Piwi"/>
    <property type="match status" value="1"/>
</dbReference>
<proteinExistence type="predicted"/>
<dbReference type="GO" id="GO:0003723">
    <property type="term" value="F:RNA binding"/>
    <property type="evidence" value="ECO:0007669"/>
    <property type="project" value="InterPro"/>
</dbReference>
<sequence length="798" mass="87855">MSEQQVVRPSALGSAGTAIQVTVNAYKVKLPSNIIYHYDLAIEGLVGKGGVIGDVPPKFGREIFSNLKDQVKAFGTIAVAYDGRKNVYTKTKLNWPDDRQSFVVDMSVGKNLRKFTIIIALVNLVKLDNLVKYVNRQVGSTPDEGVYNAINALNVMCNHDLMSLHPCSKNRFFPLPPGPGEGPQLKYIKGGIEMWRGYFSSIRMVPNGVVLNFDLSSQPMIQHGNLAEVAAEIAGLGRDVRGLVKLHPQAITRLTRALRAIRVTVNRADGSKFRAKIKEYGPLNAMTYKFTIEEEGKAPKETNIQNFFKTHYNVNLRGPELPVVKLSAKAWYPLELCTVDPGQKYVKKLEPEQLAEAIKWLTVKPIDRTHMLSEGVARHLTTSSTIKQWGLSFEPKPMVIKARRLQPPVVNHMGRNGQKEATQVFNGSWNMAKKKVFNPCPALINWVAVVFPSSGRIDLPAIHKALADLKLGMIASGLNASDCQMPVLLAKGQDQPVPNTDSKDDNVGRWIMSKIKSKPQLIVCFMKEKNAWQYRQLKIFGDTVQGVPTQCLSMDKVLAKGSPQYYANVTLKINAKLGGLNHVIGGSAPFLVNPPTMVMGADVTHPGADSLEPSIAGIVASTNQHGLGYAAEFGVQAGRQEIIENLDNLAGNLLSKYHDRNNVLPKRIIFYRDGVSEGQFAQVISKEIPLLRKAISKAEGSPQYKNQPGGPITLTFIVCGKRHHFKFGPTNPQKDGDKTGNLLPGIVVDTGIVHPFDFDWYGLSHAGLLGTSRSSHYTVLVDDAKHTADALQILTYHL</sequence>
<gene>
    <name evidence="3" type="ORF">CROQUDRAFT_653652</name>
</gene>
<dbReference type="InterPro" id="IPR036397">
    <property type="entry name" value="RNaseH_sf"/>
</dbReference>
<name>A0A9P6TEC0_9BASI</name>
<evidence type="ECO:0000313" key="3">
    <source>
        <dbReference type="EMBL" id="KAG0149361.1"/>
    </source>
</evidence>
<evidence type="ECO:0000259" key="2">
    <source>
        <dbReference type="PROSITE" id="PS50822"/>
    </source>
</evidence>
<dbReference type="InterPro" id="IPR003100">
    <property type="entry name" value="PAZ_dom"/>
</dbReference>
<dbReference type="Gene3D" id="3.40.50.2300">
    <property type="match status" value="1"/>
</dbReference>
<accession>A0A9P6TEC0</accession>
<comment type="caution">
    <text evidence="3">The sequence shown here is derived from an EMBL/GenBank/DDBJ whole genome shotgun (WGS) entry which is preliminary data.</text>
</comment>
<dbReference type="CDD" id="cd02846">
    <property type="entry name" value="PAZ_argonaute_like"/>
    <property type="match status" value="1"/>
</dbReference>
<dbReference type="Proteomes" id="UP000886653">
    <property type="component" value="Unassembled WGS sequence"/>
</dbReference>
<dbReference type="EMBL" id="MU167228">
    <property type="protein sequence ID" value="KAG0149361.1"/>
    <property type="molecule type" value="Genomic_DNA"/>
</dbReference>
<dbReference type="SMART" id="SM01163">
    <property type="entry name" value="DUF1785"/>
    <property type="match status" value="1"/>
</dbReference>
<organism evidence="3 4">
    <name type="scientific">Cronartium quercuum f. sp. fusiforme G11</name>
    <dbReference type="NCBI Taxonomy" id="708437"/>
    <lineage>
        <taxon>Eukaryota</taxon>
        <taxon>Fungi</taxon>
        <taxon>Dikarya</taxon>
        <taxon>Basidiomycota</taxon>
        <taxon>Pucciniomycotina</taxon>
        <taxon>Pucciniomycetes</taxon>
        <taxon>Pucciniales</taxon>
        <taxon>Coleosporiaceae</taxon>
        <taxon>Cronartium</taxon>
    </lineage>
</organism>
<dbReference type="OrthoDB" id="10252740at2759"/>
<dbReference type="InterPro" id="IPR036085">
    <property type="entry name" value="PAZ_dom_sf"/>
</dbReference>
<evidence type="ECO:0000259" key="1">
    <source>
        <dbReference type="PROSITE" id="PS50821"/>
    </source>
</evidence>
<dbReference type="SUPFAM" id="SSF101690">
    <property type="entry name" value="PAZ domain"/>
    <property type="match status" value="1"/>
</dbReference>
<dbReference type="InterPro" id="IPR014811">
    <property type="entry name" value="ArgoL1"/>
</dbReference>
<dbReference type="Pfam" id="PF02171">
    <property type="entry name" value="Piwi"/>
    <property type="match status" value="1"/>
</dbReference>
<dbReference type="Pfam" id="PF16486">
    <property type="entry name" value="ArgoN"/>
    <property type="match status" value="1"/>
</dbReference>
<protein>
    <recommendedName>
        <fullName evidence="5">Piwi-domain-containing protein</fullName>
    </recommendedName>
</protein>
<dbReference type="PANTHER" id="PTHR22891">
    <property type="entry name" value="EUKARYOTIC TRANSLATION INITIATION FACTOR 2C"/>
    <property type="match status" value="1"/>
</dbReference>
<reference evidence="3" key="1">
    <citation type="submission" date="2013-11" db="EMBL/GenBank/DDBJ databases">
        <title>Genome sequence of the fusiform rust pathogen reveals effectors for host alternation and coevolution with pine.</title>
        <authorList>
            <consortium name="DOE Joint Genome Institute"/>
            <person name="Smith K."/>
            <person name="Pendleton A."/>
            <person name="Kubisiak T."/>
            <person name="Anderson C."/>
            <person name="Salamov A."/>
            <person name="Aerts A."/>
            <person name="Riley R."/>
            <person name="Clum A."/>
            <person name="Lindquist E."/>
            <person name="Ence D."/>
            <person name="Campbell M."/>
            <person name="Kronenberg Z."/>
            <person name="Feau N."/>
            <person name="Dhillon B."/>
            <person name="Hamelin R."/>
            <person name="Burleigh J."/>
            <person name="Smith J."/>
            <person name="Yandell M."/>
            <person name="Nelson C."/>
            <person name="Grigoriev I."/>
            <person name="Davis J."/>
        </authorList>
    </citation>
    <scope>NUCLEOTIDE SEQUENCE</scope>
    <source>
        <strain evidence="3">G11</strain>
    </source>
</reference>
<feature type="domain" description="PAZ" evidence="1">
    <location>
        <begin position="249"/>
        <end position="341"/>
    </location>
</feature>
<dbReference type="InterPro" id="IPR003165">
    <property type="entry name" value="Piwi"/>
</dbReference>
<evidence type="ECO:0008006" key="5">
    <source>
        <dbReference type="Google" id="ProtNLM"/>
    </source>
</evidence>
<dbReference type="SUPFAM" id="SSF53098">
    <property type="entry name" value="Ribonuclease H-like"/>
    <property type="match status" value="1"/>
</dbReference>
<dbReference type="Gene3D" id="2.170.260.10">
    <property type="entry name" value="paz domain"/>
    <property type="match status" value="1"/>
</dbReference>
<dbReference type="Gene3D" id="3.30.420.10">
    <property type="entry name" value="Ribonuclease H-like superfamily/Ribonuclease H"/>
    <property type="match status" value="1"/>
</dbReference>
<dbReference type="InterPro" id="IPR032474">
    <property type="entry name" value="Argonaute_N"/>
</dbReference>
<dbReference type="Pfam" id="PF08699">
    <property type="entry name" value="ArgoL1"/>
    <property type="match status" value="1"/>
</dbReference>
<feature type="domain" description="Piwi" evidence="2">
    <location>
        <begin position="521"/>
        <end position="798"/>
    </location>
</feature>
<keyword evidence="4" id="KW-1185">Reference proteome</keyword>
<dbReference type="PROSITE" id="PS50822">
    <property type="entry name" value="PIWI"/>
    <property type="match status" value="1"/>
</dbReference>
<dbReference type="InterPro" id="IPR012337">
    <property type="entry name" value="RNaseH-like_sf"/>
</dbReference>
<dbReference type="Pfam" id="PF02170">
    <property type="entry name" value="PAZ"/>
    <property type="match status" value="1"/>
</dbReference>
<evidence type="ECO:0000313" key="4">
    <source>
        <dbReference type="Proteomes" id="UP000886653"/>
    </source>
</evidence>
<dbReference type="PROSITE" id="PS50821">
    <property type="entry name" value="PAZ"/>
    <property type="match status" value="1"/>
</dbReference>
<dbReference type="AlphaFoldDB" id="A0A9P6TEC0"/>